<keyword evidence="2" id="KW-1185">Reference proteome</keyword>
<gene>
    <name evidence="1" type="ORF">ACAOBT_LOCUS301</name>
</gene>
<evidence type="ECO:0000313" key="1">
    <source>
        <dbReference type="EMBL" id="CAH1953932.1"/>
    </source>
</evidence>
<proteinExistence type="predicted"/>
<evidence type="ECO:0000313" key="2">
    <source>
        <dbReference type="Proteomes" id="UP001152888"/>
    </source>
</evidence>
<dbReference type="AlphaFoldDB" id="A0A9P0JJ44"/>
<name>A0A9P0JJ44_ACAOB</name>
<protein>
    <submittedName>
        <fullName evidence="1">Uncharacterized protein</fullName>
    </submittedName>
</protein>
<dbReference type="Proteomes" id="UP001152888">
    <property type="component" value="Unassembled WGS sequence"/>
</dbReference>
<sequence length="30" mass="3469">MQRSASVPLVVCREVFVRDFSQCRRVAMVV</sequence>
<dbReference type="EMBL" id="CAKOFQ010006652">
    <property type="protein sequence ID" value="CAH1953932.1"/>
    <property type="molecule type" value="Genomic_DNA"/>
</dbReference>
<reference evidence="1" key="1">
    <citation type="submission" date="2022-03" db="EMBL/GenBank/DDBJ databases">
        <authorList>
            <person name="Sayadi A."/>
        </authorList>
    </citation>
    <scope>NUCLEOTIDE SEQUENCE</scope>
</reference>
<organism evidence="1 2">
    <name type="scientific">Acanthoscelides obtectus</name>
    <name type="common">Bean weevil</name>
    <name type="synonym">Bruchus obtectus</name>
    <dbReference type="NCBI Taxonomy" id="200917"/>
    <lineage>
        <taxon>Eukaryota</taxon>
        <taxon>Metazoa</taxon>
        <taxon>Ecdysozoa</taxon>
        <taxon>Arthropoda</taxon>
        <taxon>Hexapoda</taxon>
        <taxon>Insecta</taxon>
        <taxon>Pterygota</taxon>
        <taxon>Neoptera</taxon>
        <taxon>Endopterygota</taxon>
        <taxon>Coleoptera</taxon>
        <taxon>Polyphaga</taxon>
        <taxon>Cucujiformia</taxon>
        <taxon>Chrysomeloidea</taxon>
        <taxon>Chrysomelidae</taxon>
        <taxon>Bruchinae</taxon>
        <taxon>Bruchini</taxon>
        <taxon>Acanthoscelides</taxon>
    </lineage>
</organism>
<comment type="caution">
    <text evidence="1">The sequence shown here is derived from an EMBL/GenBank/DDBJ whole genome shotgun (WGS) entry which is preliminary data.</text>
</comment>
<accession>A0A9P0JJ44</accession>